<sequence length="255" mass="28319">MLNNLSPQHSSSHSDAGNQDASSGANGSTVGKGTWTKEEHERFLKATELYPQGPWKKIAEMVRTRTIRQTQTHAQKYREKLARHHRGLRTRSFGQTAAASQQSAASIPRSLPISGRSPLPPPPSHGLGGLSHHLHGGSSSSSSHLSNSLLSRPLSHHLPSPLTHHHQSSSSSWNAPQLPQLPLHENSSSHHMYGNNGSSHPPEQSQNFSQSMQYLMDFYEPAVPQAHFPIDQKQSYTFYNEPVDVHRRYAYKNDP</sequence>
<dbReference type="EMBL" id="VJMJ01000147">
    <property type="protein sequence ID" value="KAF0731005.1"/>
    <property type="molecule type" value="Genomic_DNA"/>
</dbReference>
<evidence type="ECO:0000256" key="1">
    <source>
        <dbReference type="ARBA" id="ARBA00023015"/>
    </source>
</evidence>
<dbReference type="CDD" id="cd00167">
    <property type="entry name" value="SANT"/>
    <property type="match status" value="1"/>
</dbReference>
<comment type="caution">
    <text evidence="9">The sequence shown here is derived from an EMBL/GenBank/DDBJ whole genome shotgun (WGS) entry which is preliminary data.</text>
</comment>
<name>A0A6G0WU74_9STRA</name>
<dbReference type="PANTHER" id="PTHR12802:SF155">
    <property type="entry name" value="DEUBIQUITINASE MYSM1"/>
    <property type="match status" value="1"/>
</dbReference>
<protein>
    <submittedName>
        <fullName evidence="9">Uncharacterized protein</fullName>
    </submittedName>
</protein>
<evidence type="ECO:0000313" key="10">
    <source>
        <dbReference type="Proteomes" id="UP000481153"/>
    </source>
</evidence>
<dbReference type="VEuPathDB" id="FungiDB:AeMF1_005784"/>
<organism evidence="9 10">
    <name type="scientific">Aphanomyces euteiches</name>
    <dbReference type="NCBI Taxonomy" id="100861"/>
    <lineage>
        <taxon>Eukaryota</taxon>
        <taxon>Sar</taxon>
        <taxon>Stramenopiles</taxon>
        <taxon>Oomycota</taxon>
        <taxon>Saprolegniomycetes</taxon>
        <taxon>Saprolegniales</taxon>
        <taxon>Verrucalvaceae</taxon>
        <taxon>Aphanomyces</taxon>
    </lineage>
</organism>
<dbReference type="NCBIfam" id="TIGR01557">
    <property type="entry name" value="myb_SHAQKYF"/>
    <property type="match status" value="1"/>
</dbReference>
<feature type="domain" description="HTH myb-type" evidence="8">
    <location>
        <begin position="27"/>
        <end position="82"/>
    </location>
</feature>
<dbReference type="PROSITE" id="PS50090">
    <property type="entry name" value="MYB_LIKE"/>
    <property type="match status" value="1"/>
</dbReference>
<dbReference type="InterPro" id="IPR001005">
    <property type="entry name" value="SANT/Myb"/>
</dbReference>
<dbReference type="Gene3D" id="1.10.10.60">
    <property type="entry name" value="Homeodomain-like"/>
    <property type="match status" value="1"/>
</dbReference>
<dbReference type="PANTHER" id="PTHR12802">
    <property type="entry name" value="SWI/SNF COMPLEX-RELATED"/>
    <property type="match status" value="1"/>
</dbReference>
<evidence type="ECO:0000259" key="7">
    <source>
        <dbReference type="PROSITE" id="PS51293"/>
    </source>
</evidence>
<keyword evidence="2" id="KW-0238">DNA-binding</keyword>
<evidence type="ECO:0000313" key="9">
    <source>
        <dbReference type="EMBL" id="KAF0731005.1"/>
    </source>
</evidence>
<dbReference type="Pfam" id="PF00249">
    <property type="entry name" value="Myb_DNA-binding"/>
    <property type="match status" value="1"/>
</dbReference>
<evidence type="ECO:0000256" key="4">
    <source>
        <dbReference type="ARBA" id="ARBA00023242"/>
    </source>
</evidence>
<feature type="region of interest" description="Disordered" evidence="5">
    <location>
        <begin position="92"/>
        <end position="206"/>
    </location>
</feature>
<feature type="domain" description="SANT" evidence="7">
    <location>
        <begin position="30"/>
        <end position="66"/>
    </location>
</feature>
<gene>
    <name evidence="9" type="ORF">Ae201684_011557</name>
</gene>
<keyword evidence="10" id="KW-1185">Reference proteome</keyword>
<keyword evidence="4" id="KW-0539">Nucleus</keyword>
<feature type="compositionally biased region" description="Low complexity" evidence="5">
    <location>
        <begin position="95"/>
        <end position="117"/>
    </location>
</feature>
<dbReference type="AlphaFoldDB" id="A0A6G0WU74"/>
<reference evidence="9 10" key="1">
    <citation type="submission" date="2019-07" db="EMBL/GenBank/DDBJ databases">
        <title>Genomics analysis of Aphanomyces spp. identifies a new class of oomycete effector associated with host adaptation.</title>
        <authorList>
            <person name="Gaulin E."/>
        </authorList>
    </citation>
    <scope>NUCLEOTIDE SEQUENCE [LARGE SCALE GENOMIC DNA]</scope>
    <source>
        <strain evidence="9 10">ATCC 201684</strain>
    </source>
</reference>
<feature type="compositionally biased region" description="Low complexity" evidence="5">
    <location>
        <begin position="136"/>
        <end position="172"/>
    </location>
</feature>
<proteinExistence type="predicted"/>
<keyword evidence="3" id="KW-0804">Transcription</keyword>
<evidence type="ECO:0000259" key="6">
    <source>
        <dbReference type="PROSITE" id="PS50090"/>
    </source>
</evidence>
<dbReference type="InterPro" id="IPR009057">
    <property type="entry name" value="Homeodomain-like_sf"/>
</dbReference>
<dbReference type="PROSITE" id="PS51293">
    <property type="entry name" value="SANT"/>
    <property type="match status" value="1"/>
</dbReference>
<dbReference type="InterPro" id="IPR017930">
    <property type="entry name" value="Myb_dom"/>
</dbReference>
<feature type="domain" description="Myb-like" evidence="6">
    <location>
        <begin position="27"/>
        <end position="78"/>
    </location>
</feature>
<accession>A0A6G0WU74</accession>
<evidence type="ECO:0000259" key="8">
    <source>
        <dbReference type="PROSITE" id="PS51294"/>
    </source>
</evidence>
<feature type="compositionally biased region" description="Polar residues" evidence="5">
    <location>
        <begin position="185"/>
        <end position="206"/>
    </location>
</feature>
<dbReference type="OrthoDB" id="118550at2759"/>
<dbReference type="PROSITE" id="PS51294">
    <property type="entry name" value="HTH_MYB"/>
    <property type="match status" value="1"/>
</dbReference>
<dbReference type="GO" id="GO:0003677">
    <property type="term" value="F:DNA binding"/>
    <property type="evidence" value="ECO:0007669"/>
    <property type="project" value="UniProtKB-KW"/>
</dbReference>
<evidence type="ECO:0000256" key="2">
    <source>
        <dbReference type="ARBA" id="ARBA00023125"/>
    </source>
</evidence>
<keyword evidence="1" id="KW-0805">Transcription regulation</keyword>
<dbReference type="SUPFAM" id="SSF46689">
    <property type="entry name" value="Homeodomain-like"/>
    <property type="match status" value="1"/>
</dbReference>
<feature type="compositionally biased region" description="Polar residues" evidence="5">
    <location>
        <begin position="1"/>
        <end position="31"/>
    </location>
</feature>
<dbReference type="InterPro" id="IPR017884">
    <property type="entry name" value="SANT_dom"/>
</dbReference>
<evidence type="ECO:0000256" key="3">
    <source>
        <dbReference type="ARBA" id="ARBA00023163"/>
    </source>
</evidence>
<evidence type="ECO:0000256" key="5">
    <source>
        <dbReference type="SAM" id="MobiDB-lite"/>
    </source>
</evidence>
<dbReference type="SMART" id="SM00717">
    <property type="entry name" value="SANT"/>
    <property type="match status" value="1"/>
</dbReference>
<feature type="region of interest" description="Disordered" evidence="5">
    <location>
        <begin position="1"/>
        <end position="39"/>
    </location>
</feature>
<dbReference type="InterPro" id="IPR006447">
    <property type="entry name" value="Myb_dom_plants"/>
</dbReference>
<dbReference type="Proteomes" id="UP000481153">
    <property type="component" value="Unassembled WGS sequence"/>
</dbReference>